<dbReference type="CDD" id="cd06170">
    <property type="entry name" value="LuxR_C_like"/>
    <property type="match status" value="1"/>
</dbReference>
<dbReference type="GO" id="GO:0003677">
    <property type="term" value="F:DNA binding"/>
    <property type="evidence" value="ECO:0007669"/>
    <property type="project" value="UniProtKB-KW"/>
</dbReference>
<protein>
    <submittedName>
        <fullName evidence="5">Response regulator transcription factor</fullName>
    </submittedName>
</protein>
<evidence type="ECO:0000256" key="2">
    <source>
        <dbReference type="PROSITE-ProRule" id="PRU00169"/>
    </source>
</evidence>
<evidence type="ECO:0000313" key="6">
    <source>
        <dbReference type="Proteomes" id="UP000296374"/>
    </source>
</evidence>
<geneLocation type="plasmid" evidence="5 6">
    <name>unnamed8</name>
</geneLocation>
<dbReference type="KEGG" id="plia:E4191_16740"/>
<name>A0A4Y5SS72_9RHOB</name>
<dbReference type="SUPFAM" id="SSF46894">
    <property type="entry name" value="C-terminal effector domain of the bipartite response regulators"/>
    <property type="match status" value="1"/>
</dbReference>
<reference evidence="6" key="1">
    <citation type="submission" date="2019-05" db="EMBL/GenBank/DDBJ databases">
        <title>Tamlana fucoidanivorans sp. nov., isolated from the surface of algae collected from Fujian province in China.</title>
        <authorList>
            <person name="Li J."/>
        </authorList>
    </citation>
    <scope>NUCLEOTIDE SEQUENCE [LARGE SCALE GENOMIC DNA]</scope>
    <source>
        <strain evidence="6">2251</strain>
        <plasmid evidence="6">unnamed8</plasmid>
    </source>
</reference>
<evidence type="ECO:0000256" key="1">
    <source>
        <dbReference type="ARBA" id="ARBA00023125"/>
    </source>
</evidence>
<dbReference type="Proteomes" id="UP000296374">
    <property type="component" value="Plasmid unnamed8"/>
</dbReference>
<dbReference type="GO" id="GO:0000160">
    <property type="term" value="P:phosphorelay signal transduction system"/>
    <property type="evidence" value="ECO:0007669"/>
    <property type="project" value="InterPro"/>
</dbReference>
<keyword evidence="1" id="KW-0238">DNA-binding</keyword>
<accession>A0A4Y5SS72</accession>
<dbReference type="Pfam" id="PF00196">
    <property type="entry name" value="GerE"/>
    <property type="match status" value="1"/>
</dbReference>
<dbReference type="InterPro" id="IPR016032">
    <property type="entry name" value="Sig_transdc_resp-reg_C-effctor"/>
</dbReference>
<sequence>MSMLNGNTVEMHSQKELYVQDVDLAKGNATERDFIALIDDRNLERECFVRSIELLHPRLTVLGFSSAEAFLKMASISNSARAIAVLLNVGSKLLPHPKVDEELNLLLNAPNSAPVVVLGPSDELEHMLTTLEAGAAGYIPANIGIDGIIDATRLAASGGVFLKLESLVKLRGLARVKGNISEVFKELTSRQTAVAEALRRGKANKVIAYELNMCESTVKVHIRSIMRKLRAHNRTEAAFKLNAILSKEPEVQD</sequence>
<dbReference type="PROSITE" id="PS50043">
    <property type="entry name" value="HTH_LUXR_2"/>
    <property type="match status" value="1"/>
</dbReference>
<dbReference type="PROSITE" id="PS50110">
    <property type="entry name" value="RESPONSE_REGULATORY"/>
    <property type="match status" value="1"/>
</dbReference>
<dbReference type="RefSeq" id="WP_139615627.1">
    <property type="nucleotide sequence ID" value="NZ_CP040759.1"/>
</dbReference>
<dbReference type="Gene3D" id="3.40.50.2300">
    <property type="match status" value="1"/>
</dbReference>
<dbReference type="AlphaFoldDB" id="A0A4Y5SS72"/>
<gene>
    <name evidence="5" type="ORF">E4191_16740</name>
</gene>
<comment type="caution">
    <text evidence="2">Lacks conserved residue(s) required for the propagation of feature annotation.</text>
</comment>
<evidence type="ECO:0000259" key="4">
    <source>
        <dbReference type="PROSITE" id="PS50110"/>
    </source>
</evidence>
<dbReference type="PANTHER" id="PTHR45566">
    <property type="entry name" value="HTH-TYPE TRANSCRIPTIONAL REGULATOR YHJB-RELATED"/>
    <property type="match status" value="1"/>
</dbReference>
<dbReference type="GO" id="GO:0006355">
    <property type="term" value="P:regulation of DNA-templated transcription"/>
    <property type="evidence" value="ECO:0007669"/>
    <property type="project" value="InterPro"/>
</dbReference>
<feature type="domain" description="Response regulatory" evidence="4">
    <location>
        <begin position="34"/>
        <end position="156"/>
    </location>
</feature>
<dbReference type="InterPro" id="IPR000792">
    <property type="entry name" value="Tscrpt_reg_LuxR_C"/>
</dbReference>
<dbReference type="SMART" id="SM00421">
    <property type="entry name" value="HTH_LUXR"/>
    <property type="match status" value="1"/>
</dbReference>
<dbReference type="PROSITE" id="PS00622">
    <property type="entry name" value="HTH_LUXR_1"/>
    <property type="match status" value="1"/>
</dbReference>
<evidence type="ECO:0000259" key="3">
    <source>
        <dbReference type="PROSITE" id="PS50043"/>
    </source>
</evidence>
<dbReference type="InterPro" id="IPR001789">
    <property type="entry name" value="Sig_transdc_resp-reg_receiver"/>
</dbReference>
<feature type="domain" description="HTH luxR-type" evidence="3">
    <location>
        <begin position="180"/>
        <end position="245"/>
    </location>
</feature>
<keyword evidence="5" id="KW-0614">Plasmid</keyword>
<dbReference type="PANTHER" id="PTHR45566:SF1">
    <property type="entry name" value="HTH-TYPE TRANSCRIPTIONAL REGULATOR YHJB-RELATED"/>
    <property type="match status" value="1"/>
</dbReference>
<evidence type="ECO:0000313" key="5">
    <source>
        <dbReference type="EMBL" id="QDA35808.1"/>
    </source>
</evidence>
<dbReference type="EMBL" id="CP040759">
    <property type="protein sequence ID" value="QDA35808.1"/>
    <property type="molecule type" value="Genomic_DNA"/>
</dbReference>
<dbReference type="InterPro" id="IPR051015">
    <property type="entry name" value="EvgA-like"/>
</dbReference>
<dbReference type="PRINTS" id="PR00038">
    <property type="entry name" value="HTHLUXR"/>
</dbReference>
<organism evidence="5 6">
    <name type="scientific">Paracoccus liaowanqingii</name>
    <dbReference type="NCBI Taxonomy" id="2560053"/>
    <lineage>
        <taxon>Bacteria</taxon>
        <taxon>Pseudomonadati</taxon>
        <taxon>Pseudomonadota</taxon>
        <taxon>Alphaproteobacteria</taxon>
        <taxon>Rhodobacterales</taxon>
        <taxon>Paracoccaceae</taxon>
        <taxon>Paracoccus</taxon>
    </lineage>
</organism>
<proteinExistence type="predicted"/>